<sequence length="580" mass="62843">MSDFAAATPAPPSPRPSPSPSASTPSTKISANTPHTPNTHPAPTPVLVPDLIFRITQLILTDFTDYALLARCARVSWAFNDAASRMLYERVVLAPSLSTTGGGGGGRGHAAVLDLRDRGDGIPKTSNFDSACLPKYAPYVISLEISGYISPRPPPRNTLPAKIAAALPLFVNLARVQLTPRTYPSPLFAETCVPLLRGLPVLVEVCVGPACTAEDVGAEALVHVGVGEGGGGGTRSRLQRLTLVSPGRRILQLLPGWLERLAGSLTELHLKDNCGSVTPGVLRSFVPHVAATLTALTLGLSYSLTNQDVFDFVAQLERLERLHLRYYWAKQQLKYPARVPALRALRAFTASYTTIRTRAEADGLDAWVRWVVGGSPNLEALHLKSDADASSSLSNTNDSDEGEGEGGPYISHDALVDHVISKHAGALKVLSMKEACACVRKDKMRVLLERCARVERLEVRVSEGTLIFVRQAVAHDGCYSALFAEHPFELRHLRSASFNICNAPRQPQLQRFEVDAYDALATDIMNKYRPSLRRLAVNGTVWEASCVPDIDMEGSGSSIQTVVARRAEILVPPWDRKSSE</sequence>
<dbReference type="Gene3D" id="3.80.10.10">
    <property type="entry name" value="Ribonuclease Inhibitor"/>
    <property type="match status" value="1"/>
</dbReference>
<gene>
    <name evidence="2" type="ORF">CVT25_001376</name>
</gene>
<feature type="compositionally biased region" description="Pro residues" evidence="1">
    <location>
        <begin position="9"/>
        <end position="19"/>
    </location>
</feature>
<feature type="compositionally biased region" description="Low complexity" evidence="1">
    <location>
        <begin position="20"/>
        <end position="39"/>
    </location>
</feature>
<dbReference type="AlphaFoldDB" id="A0A409XHG9"/>
<proteinExistence type="predicted"/>
<name>A0A409XHG9_PSICY</name>
<evidence type="ECO:0000256" key="1">
    <source>
        <dbReference type="SAM" id="MobiDB-lite"/>
    </source>
</evidence>
<feature type="region of interest" description="Disordered" evidence="1">
    <location>
        <begin position="1"/>
        <end position="43"/>
    </location>
</feature>
<evidence type="ECO:0000313" key="3">
    <source>
        <dbReference type="Proteomes" id="UP000283269"/>
    </source>
</evidence>
<dbReference type="InterPro" id="IPR032675">
    <property type="entry name" value="LRR_dom_sf"/>
</dbReference>
<evidence type="ECO:0008006" key="4">
    <source>
        <dbReference type="Google" id="ProtNLM"/>
    </source>
</evidence>
<accession>A0A409XHG9</accession>
<dbReference type="OrthoDB" id="3264508at2759"/>
<keyword evidence="3" id="KW-1185">Reference proteome</keyword>
<reference evidence="2 3" key="1">
    <citation type="journal article" date="2018" name="Evol. Lett.">
        <title>Horizontal gene cluster transfer increased hallucinogenic mushroom diversity.</title>
        <authorList>
            <person name="Reynolds H.T."/>
            <person name="Vijayakumar V."/>
            <person name="Gluck-Thaler E."/>
            <person name="Korotkin H.B."/>
            <person name="Matheny P.B."/>
            <person name="Slot J.C."/>
        </authorList>
    </citation>
    <scope>NUCLEOTIDE SEQUENCE [LARGE SCALE GENOMIC DNA]</scope>
    <source>
        <strain evidence="2 3">2631</strain>
    </source>
</reference>
<dbReference type="EMBL" id="NHYD01001685">
    <property type="protein sequence ID" value="PPQ90196.1"/>
    <property type="molecule type" value="Genomic_DNA"/>
</dbReference>
<dbReference type="Proteomes" id="UP000283269">
    <property type="component" value="Unassembled WGS sequence"/>
</dbReference>
<dbReference type="InParanoid" id="A0A409XHG9"/>
<comment type="caution">
    <text evidence="2">The sequence shown here is derived from an EMBL/GenBank/DDBJ whole genome shotgun (WGS) entry which is preliminary data.</text>
</comment>
<protein>
    <recommendedName>
        <fullName evidence="4">F-box domain-containing protein</fullName>
    </recommendedName>
</protein>
<evidence type="ECO:0000313" key="2">
    <source>
        <dbReference type="EMBL" id="PPQ90196.1"/>
    </source>
</evidence>
<organism evidence="2 3">
    <name type="scientific">Psilocybe cyanescens</name>
    <dbReference type="NCBI Taxonomy" id="93625"/>
    <lineage>
        <taxon>Eukaryota</taxon>
        <taxon>Fungi</taxon>
        <taxon>Dikarya</taxon>
        <taxon>Basidiomycota</taxon>
        <taxon>Agaricomycotina</taxon>
        <taxon>Agaricomycetes</taxon>
        <taxon>Agaricomycetidae</taxon>
        <taxon>Agaricales</taxon>
        <taxon>Agaricineae</taxon>
        <taxon>Strophariaceae</taxon>
        <taxon>Psilocybe</taxon>
    </lineage>
</organism>